<evidence type="ECO:0000313" key="3">
    <source>
        <dbReference type="EMBL" id="KAG7338956.1"/>
    </source>
</evidence>
<gene>
    <name evidence="4" type="ORF">IV203_016232</name>
    <name evidence="3" type="ORF">IV203_017447</name>
</gene>
<protein>
    <submittedName>
        <fullName evidence="3">Uncharacterized protein</fullName>
    </submittedName>
</protein>
<evidence type="ECO:0000256" key="1">
    <source>
        <dbReference type="SAM" id="MobiDB-lite"/>
    </source>
</evidence>
<dbReference type="Proteomes" id="UP000693970">
    <property type="component" value="Unassembled WGS sequence"/>
</dbReference>
<feature type="compositionally biased region" description="Polar residues" evidence="1">
    <location>
        <begin position="200"/>
        <end position="212"/>
    </location>
</feature>
<feature type="transmembrane region" description="Helical" evidence="2">
    <location>
        <begin position="356"/>
        <end position="374"/>
    </location>
</feature>
<feature type="transmembrane region" description="Helical" evidence="2">
    <location>
        <begin position="44"/>
        <end position="69"/>
    </location>
</feature>
<reference evidence="3" key="1">
    <citation type="journal article" date="2021" name="Sci. Rep.">
        <title>Diploid genomic architecture of Nitzschia inconspicua, an elite biomass production diatom.</title>
        <authorList>
            <person name="Oliver A."/>
            <person name="Podell S."/>
            <person name="Pinowska A."/>
            <person name="Traller J.C."/>
            <person name="Smith S.R."/>
            <person name="McClure R."/>
            <person name="Beliaev A."/>
            <person name="Bohutskyi P."/>
            <person name="Hill E.A."/>
            <person name="Rabines A."/>
            <person name="Zheng H."/>
            <person name="Allen L.Z."/>
            <person name="Kuo A."/>
            <person name="Grigoriev I.V."/>
            <person name="Allen A.E."/>
            <person name="Hazlebeck D."/>
            <person name="Allen E.E."/>
        </authorList>
    </citation>
    <scope>NUCLEOTIDE SEQUENCE</scope>
    <source>
        <strain evidence="3">Hildebrandi</strain>
    </source>
</reference>
<feature type="region of interest" description="Disordered" evidence="1">
    <location>
        <begin position="400"/>
        <end position="503"/>
    </location>
</feature>
<comment type="caution">
    <text evidence="3">The sequence shown here is derived from an EMBL/GenBank/DDBJ whole genome shotgun (WGS) entry which is preliminary data.</text>
</comment>
<dbReference type="OrthoDB" id="45999at2759"/>
<feature type="region of interest" description="Disordered" evidence="1">
    <location>
        <begin position="162"/>
        <end position="217"/>
    </location>
</feature>
<name>A0A9K3K990_9STRA</name>
<feature type="transmembrane region" description="Helical" evidence="2">
    <location>
        <begin position="323"/>
        <end position="344"/>
    </location>
</feature>
<dbReference type="AlphaFoldDB" id="A0A9K3K990"/>
<accession>A0A9K3K990</accession>
<reference evidence="3" key="2">
    <citation type="submission" date="2021-04" db="EMBL/GenBank/DDBJ databases">
        <authorList>
            <person name="Podell S."/>
        </authorList>
    </citation>
    <scope>NUCLEOTIDE SEQUENCE</scope>
    <source>
        <strain evidence="3">Hildebrandi</strain>
    </source>
</reference>
<feature type="compositionally biased region" description="Basic and acidic residues" evidence="1">
    <location>
        <begin position="1"/>
        <end position="17"/>
    </location>
</feature>
<proteinExistence type="predicted"/>
<organism evidence="3 5">
    <name type="scientific">Nitzschia inconspicua</name>
    <dbReference type="NCBI Taxonomy" id="303405"/>
    <lineage>
        <taxon>Eukaryota</taxon>
        <taxon>Sar</taxon>
        <taxon>Stramenopiles</taxon>
        <taxon>Ochrophyta</taxon>
        <taxon>Bacillariophyta</taxon>
        <taxon>Bacillariophyceae</taxon>
        <taxon>Bacillariophycidae</taxon>
        <taxon>Bacillariales</taxon>
        <taxon>Bacillariaceae</taxon>
        <taxon>Nitzschia</taxon>
    </lineage>
</organism>
<dbReference type="EMBL" id="JAGRRH010000020">
    <property type="protein sequence ID" value="KAG7347527.1"/>
    <property type="molecule type" value="Genomic_DNA"/>
</dbReference>
<keyword evidence="2" id="KW-1133">Transmembrane helix</keyword>
<feature type="compositionally biased region" description="Acidic residues" evidence="1">
    <location>
        <begin position="165"/>
        <end position="180"/>
    </location>
</feature>
<feature type="region of interest" description="Disordered" evidence="1">
    <location>
        <begin position="1"/>
        <end position="22"/>
    </location>
</feature>
<feature type="compositionally biased region" description="Polar residues" evidence="1">
    <location>
        <begin position="254"/>
        <end position="263"/>
    </location>
</feature>
<evidence type="ECO:0000313" key="5">
    <source>
        <dbReference type="Proteomes" id="UP000693970"/>
    </source>
</evidence>
<dbReference type="EMBL" id="JAGRRH010000044">
    <property type="protein sequence ID" value="KAG7338956.1"/>
    <property type="molecule type" value="Genomic_DNA"/>
</dbReference>
<keyword evidence="2" id="KW-0812">Transmembrane</keyword>
<evidence type="ECO:0000256" key="2">
    <source>
        <dbReference type="SAM" id="Phobius"/>
    </source>
</evidence>
<sequence>MNIPDDPNKHQIPEKAKGNPVYEQTRQDMPLWCCGRNCGRNSRIVVFVLGVLGIACSVVVCFSVDYFSFVSLRNDTFTDPTKQKQQPHPFEHATEANVGIFRYEILDVYEYPWPPKQQERELFDELHNRELQRLAVAEQPANKVVGNESDLRILFDRMRKLQNDTGDEEEPVDVIEDSVADDNSTIQGNEDDVDLIGNETDATGGSNETQPEFTKPPDVELTAVPTALQPVLPPSEIPNIGPGSTKGSDIPTEAPTSAPTMTNPNDLIEAEIGVVKPYPEGIGQFDQMFTNAQRGAMLAPIFATLGLFFSCIEVCCCTYKCSWLPTAIFLYGAFMFQLMTMFLFMSEDFCKYDQDCALGLAGFLSVIAVLAYFICQNLICCTPRPQPIFNFCKKKTPRRKKKKKNKNANNHEDRGLAGDDEGFQDEPNGYVDPYDENYDHPESYYEDDEGYDPSYVDDGYGDGESAYAEGYGDSSYGESMYTDGDAQGDGYGDYSEDNYANRR</sequence>
<keyword evidence="2" id="KW-0472">Membrane</keyword>
<evidence type="ECO:0000313" key="4">
    <source>
        <dbReference type="EMBL" id="KAG7347527.1"/>
    </source>
</evidence>
<keyword evidence="5" id="KW-1185">Reference proteome</keyword>
<feature type="region of interest" description="Disordered" evidence="1">
    <location>
        <begin position="230"/>
        <end position="263"/>
    </location>
</feature>